<dbReference type="OMA" id="HFVAASK"/>
<feature type="compositionally biased region" description="Polar residues" evidence="2">
    <location>
        <begin position="1"/>
        <end position="10"/>
    </location>
</feature>
<feature type="compositionally biased region" description="Basic and acidic residues" evidence="2">
    <location>
        <begin position="242"/>
        <end position="254"/>
    </location>
</feature>
<dbReference type="AlphaFoldDB" id="A0A0L0H8J5"/>
<evidence type="ECO:0000313" key="4">
    <source>
        <dbReference type="Proteomes" id="UP000053201"/>
    </source>
</evidence>
<evidence type="ECO:0000313" key="3">
    <source>
        <dbReference type="EMBL" id="KNC97855.1"/>
    </source>
</evidence>
<sequence length="756" mass="81451">MTEASPTQADPPSAADIDSSFASLSITNGERDPSLAPPANGSLRRKSAEERSSLNGIANGDGQGRRASAPTAEGRRSSNGSVQGAYATLHSQEQMNGYAVHGHDTVDARYIHPPPPSPYPRPMAFDYRGYPPPGPYGHGHPPAPTMGHYGPPMYPTFSRPYPLPQRYGPGGPPPPHHQYYPRPIRAPLNPYGRPPLIPPANGFVVNGYHPMPNGYAPFPPPPPEEDNGSSRGSVQEGSEGSGEPRWEGERRASETESVGGASRKSSETGSGIEDPSVNDAPRNSINGMATPGPDTSTQSIPPPPPGAMPMMVAPGMGHGGVIPMFAPGPYPVHQSFTPPMRPRSDPDNMSFRSMTSVNTTQTTPSVRSAILSQGESLEVYRQTAKRSNDPQVQLDFAKHLIATGEGIDLDQGDPKKQKKTQEALFQEALKWIKKLATNGGIGKSAFPDAQFFLAECYGNGSLHLPVDHDRAFSLYVQASKQAHPAATYRTAVCYEVGAGTKRDSGRAMQFYRKAAALGDTAAMYKLGMILMNGLLGQGRNPREGVTWLKRAAAQADESTPHALHELALLYEGSGTESAGSVVIPDPAHAHELYLRAAQLGYAPSQHKLGYCYEYGLLNLPVDPRRSIAWYTRAAEQQEPEAELSLSGWYLTGAEGVLRQSDTEAYLWARKAADKGLAKAEYAVGYYSEHGVGVRPDLEEARRWYLRAAAQGHKRSIQKVKELKGVLYGGAGTRAGSERAGEWRKKGEAKDGDCVVM</sequence>
<feature type="compositionally biased region" description="Low complexity" evidence="2">
    <location>
        <begin position="229"/>
        <end position="241"/>
    </location>
</feature>
<protein>
    <recommendedName>
        <fullName evidence="5">HCP-like protein</fullName>
    </recommendedName>
</protein>
<dbReference type="EMBL" id="KQ257462">
    <property type="protein sequence ID" value="KNC97855.1"/>
    <property type="molecule type" value="Genomic_DNA"/>
</dbReference>
<dbReference type="GeneID" id="27690124"/>
<dbReference type="STRING" id="645134.A0A0L0H8J5"/>
<dbReference type="SUPFAM" id="SSF81901">
    <property type="entry name" value="HCP-like"/>
    <property type="match status" value="1"/>
</dbReference>
<evidence type="ECO:0000256" key="2">
    <source>
        <dbReference type="SAM" id="MobiDB-lite"/>
    </source>
</evidence>
<dbReference type="PANTHER" id="PTHR46430">
    <property type="entry name" value="PROTEIN SKT5-RELATED"/>
    <property type="match status" value="1"/>
</dbReference>
<gene>
    <name evidence="3" type="ORF">SPPG_06851</name>
</gene>
<proteinExistence type="predicted"/>
<evidence type="ECO:0008006" key="5">
    <source>
        <dbReference type="Google" id="ProtNLM"/>
    </source>
</evidence>
<dbReference type="Gene3D" id="1.25.40.10">
    <property type="entry name" value="Tetratricopeptide repeat domain"/>
    <property type="match status" value="2"/>
</dbReference>
<dbReference type="eggNOG" id="KOG1550">
    <property type="taxonomic scope" value="Eukaryota"/>
</dbReference>
<dbReference type="OrthoDB" id="272077at2759"/>
<reference evidence="3 4" key="1">
    <citation type="submission" date="2009-08" db="EMBL/GenBank/DDBJ databases">
        <title>The Genome Sequence of Spizellomyces punctatus strain DAOM BR117.</title>
        <authorList>
            <consortium name="The Broad Institute Genome Sequencing Platform"/>
            <person name="Russ C."/>
            <person name="Cuomo C."/>
            <person name="Shea T."/>
            <person name="Young S.K."/>
            <person name="Zeng Q."/>
            <person name="Koehrsen M."/>
            <person name="Haas B."/>
            <person name="Borodovsky M."/>
            <person name="Guigo R."/>
            <person name="Alvarado L."/>
            <person name="Berlin A."/>
            <person name="Bochicchio J."/>
            <person name="Borenstein D."/>
            <person name="Chapman S."/>
            <person name="Chen Z."/>
            <person name="Engels R."/>
            <person name="Freedman E."/>
            <person name="Gellesch M."/>
            <person name="Goldberg J."/>
            <person name="Griggs A."/>
            <person name="Gujja S."/>
            <person name="Heiman D."/>
            <person name="Hepburn T."/>
            <person name="Howarth C."/>
            <person name="Jen D."/>
            <person name="Larson L."/>
            <person name="Lewis B."/>
            <person name="Mehta T."/>
            <person name="Park D."/>
            <person name="Pearson M."/>
            <person name="Roberts A."/>
            <person name="Saif S."/>
            <person name="Shenoy N."/>
            <person name="Sisk P."/>
            <person name="Stolte C."/>
            <person name="Sykes S."/>
            <person name="Thomson T."/>
            <person name="Walk T."/>
            <person name="White J."/>
            <person name="Yandava C."/>
            <person name="Burger G."/>
            <person name="Gray M.W."/>
            <person name="Holland P.W.H."/>
            <person name="King N."/>
            <person name="Lang F.B.F."/>
            <person name="Roger A.J."/>
            <person name="Ruiz-Trillo I."/>
            <person name="Lander E."/>
            <person name="Nusbaum C."/>
        </authorList>
    </citation>
    <scope>NUCLEOTIDE SEQUENCE [LARGE SCALE GENOMIC DNA]</scope>
    <source>
        <strain evidence="3 4">DAOM BR117</strain>
    </source>
</reference>
<name>A0A0L0H8J5_SPIPD</name>
<dbReference type="InterPro" id="IPR006597">
    <property type="entry name" value="Sel1-like"/>
</dbReference>
<dbReference type="InterPro" id="IPR051726">
    <property type="entry name" value="Chitin_Synth_Reg"/>
</dbReference>
<dbReference type="InParanoid" id="A0A0L0H8J5"/>
<dbReference type="RefSeq" id="XP_016605895.1">
    <property type="nucleotide sequence ID" value="XM_016755046.1"/>
</dbReference>
<organism evidence="3 4">
    <name type="scientific">Spizellomyces punctatus (strain DAOM BR117)</name>
    <dbReference type="NCBI Taxonomy" id="645134"/>
    <lineage>
        <taxon>Eukaryota</taxon>
        <taxon>Fungi</taxon>
        <taxon>Fungi incertae sedis</taxon>
        <taxon>Chytridiomycota</taxon>
        <taxon>Chytridiomycota incertae sedis</taxon>
        <taxon>Chytridiomycetes</taxon>
        <taxon>Spizellomycetales</taxon>
        <taxon>Spizellomycetaceae</taxon>
        <taxon>Spizellomyces</taxon>
    </lineage>
</organism>
<dbReference type="InterPro" id="IPR011990">
    <property type="entry name" value="TPR-like_helical_dom_sf"/>
</dbReference>
<dbReference type="PRINTS" id="PR01217">
    <property type="entry name" value="PRICHEXTENSN"/>
</dbReference>
<feature type="region of interest" description="Disordered" evidence="2">
    <location>
        <begin position="214"/>
        <end position="311"/>
    </location>
</feature>
<dbReference type="Proteomes" id="UP000053201">
    <property type="component" value="Unassembled WGS sequence"/>
</dbReference>
<keyword evidence="1" id="KW-0677">Repeat</keyword>
<evidence type="ECO:0000256" key="1">
    <source>
        <dbReference type="ARBA" id="ARBA00022737"/>
    </source>
</evidence>
<feature type="region of interest" description="Disordered" evidence="2">
    <location>
        <begin position="1"/>
        <end position="81"/>
    </location>
</feature>
<feature type="compositionally biased region" description="Polar residues" evidence="2">
    <location>
        <begin position="281"/>
        <end position="299"/>
    </location>
</feature>
<dbReference type="SMART" id="SM00671">
    <property type="entry name" value="SEL1"/>
    <property type="match status" value="7"/>
</dbReference>
<keyword evidence="4" id="KW-1185">Reference proteome</keyword>
<dbReference type="PANTHER" id="PTHR46430:SF3">
    <property type="entry name" value="ACTIVATOR OF C KINASE PROTEIN 1"/>
    <property type="match status" value="1"/>
</dbReference>
<dbReference type="Pfam" id="PF08238">
    <property type="entry name" value="Sel1"/>
    <property type="match status" value="7"/>
</dbReference>
<accession>A0A0L0H8J5</accession>
<dbReference type="VEuPathDB" id="FungiDB:SPPG_06851"/>